<proteinExistence type="predicted"/>
<evidence type="ECO:0000256" key="2">
    <source>
        <dbReference type="ARBA" id="ARBA00022475"/>
    </source>
</evidence>
<protein>
    <submittedName>
        <fullName evidence="9">UDP-GlcNAc:undecaprenyl-phosphate GlcNAc-1-phosphate transferase</fullName>
    </submittedName>
</protein>
<dbReference type="PANTHER" id="PTHR22926">
    <property type="entry name" value="PHOSPHO-N-ACETYLMURAMOYL-PENTAPEPTIDE-TRANSFERASE"/>
    <property type="match status" value="1"/>
</dbReference>
<comment type="subcellular location">
    <subcellularLocation>
        <location evidence="1">Cell membrane</location>
        <topology evidence="1">Multi-pass membrane protein</topology>
    </subcellularLocation>
</comment>
<dbReference type="STRING" id="578942.SAMN05216289_12462"/>
<gene>
    <name evidence="9" type="ORF">SAMN05216289_12462</name>
</gene>
<evidence type="ECO:0000256" key="5">
    <source>
        <dbReference type="ARBA" id="ARBA00022989"/>
    </source>
</evidence>
<feature type="transmembrane region" description="Helical" evidence="8">
    <location>
        <begin position="62"/>
        <end position="79"/>
    </location>
</feature>
<dbReference type="Proteomes" id="UP000198575">
    <property type="component" value="Unassembled WGS sequence"/>
</dbReference>
<keyword evidence="10" id="KW-1185">Reference proteome</keyword>
<dbReference type="GO" id="GO:0046872">
    <property type="term" value="F:metal ion binding"/>
    <property type="evidence" value="ECO:0007669"/>
    <property type="project" value="UniProtKB-KW"/>
</dbReference>
<dbReference type="GO" id="GO:0044038">
    <property type="term" value="P:cell wall macromolecule biosynthetic process"/>
    <property type="evidence" value="ECO:0007669"/>
    <property type="project" value="TreeGrafter"/>
</dbReference>
<keyword evidence="7" id="KW-0460">Magnesium</keyword>
<reference evidence="9 10" key="1">
    <citation type="submission" date="2016-10" db="EMBL/GenBank/DDBJ databases">
        <authorList>
            <person name="de Groot N.N."/>
        </authorList>
    </citation>
    <scope>NUCLEOTIDE SEQUENCE [LARGE SCALE GENOMIC DNA]</scope>
    <source>
        <strain evidence="9 10">CGMCC 1.7659</strain>
    </source>
</reference>
<feature type="binding site" evidence="7">
    <location>
        <position position="143"/>
    </location>
    <ligand>
        <name>Mg(2+)</name>
        <dbReference type="ChEBI" id="CHEBI:18420"/>
    </ligand>
</feature>
<dbReference type="AlphaFoldDB" id="A0A1I4ZC07"/>
<feature type="transmembrane region" description="Helical" evidence="8">
    <location>
        <begin position="284"/>
        <end position="303"/>
    </location>
</feature>
<evidence type="ECO:0000256" key="4">
    <source>
        <dbReference type="ARBA" id="ARBA00022692"/>
    </source>
</evidence>
<dbReference type="EMBL" id="FOVF01000024">
    <property type="protein sequence ID" value="SFN47822.1"/>
    <property type="molecule type" value="Genomic_DNA"/>
</dbReference>
<keyword evidence="3 9" id="KW-0808">Transferase</keyword>
<dbReference type="RefSeq" id="WP_092409299.1">
    <property type="nucleotide sequence ID" value="NZ_FOVF01000024.1"/>
</dbReference>
<dbReference type="GO" id="GO:0005886">
    <property type="term" value="C:plasma membrane"/>
    <property type="evidence" value="ECO:0007669"/>
    <property type="project" value="UniProtKB-SubCell"/>
</dbReference>
<evidence type="ECO:0000313" key="10">
    <source>
        <dbReference type="Proteomes" id="UP000198575"/>
    </source>
</evidence>
<evidence type="ECO:0000256" key="8">
    <source>
        <dbReference type="SAM" id="Phobius"/>
    </source>
</evidence>
<evidence type="ECO:0000256" key="1">
    <source>
        <dbReference type="ARBA" id="ARBA00004651"/>
    </source>
</evidence>
<keyword evidence="2" id="KW-1003">Cell membrane</keyword>
<feature type="transmembrane region" description="Helical" evidence="8">
    <location>
        <begin position="205"/>
        <end position="223"/>
    </location>
</feature>
<keyword evidence="5 8" id="KW-1133">Transmembrane helix</keyword>
<organism evidence="9 10">
    <name type="scientific">Dokdonella immobilis</name>
    <dbReference type="NCBI Taxonomy" id="578942"/>
    <lineage>
        <taxon>Bacteria</taxon>
        <taxon>Pseudomonadati</taxon>
        <taxon>Pseudomonadota</taxon>
        <taxon>Gammaproteobacteria</taxon>
        <taxon>Lysobacterales</taxon>
        <taxon>Rhodanobacteraceae</taxon>
        <taxon>Dokdonella</taxon>
    </lineage>
</organism>
<feature type="transmembrane region" description="Helical" evidence="8">
    <location>
        <begin position="175"/>
        <end position="193"/>
    </location>
</feature>
<evidence type="ECO:0000256" key="3">
    <source>
        <dbReference type="ARBA" id="ARBA00022679"/>
    </source>
</evidence>
<dbReference type="OrthoDB" id="9803238at2"/>
<evidence type="ECO:0000256" key="7">
    <source>
        <dbReference type="PIRSR" id="PIRSR600715-1"/>
    </source>
</evidence>
<dbReference type="GO" id="GO:0071555">
    <property type="term" value="P:cell wall organization"/>
    <property type="evidence" value="ECO:0007669"/>
    <property type="project" value="TreeGrafter"/>
</dbReference>
<feature type="transmembrane region" description="Helical" evidence="8">
    <location>
        <begin position="235"/>
        <end position="254"/>
    </location>
</feature>
<feature type="transmembrane region" description="Helical" evidence="8">
    <location>
        <begin position="91"/>
        <end position="109"/>
    </location>
</feature>
<feature type="transmembrane region" description="Helical" evidence="8">
    <location>
        <begin position="309"/>
        <end position="327"/>
    </location>
</feature>
<dbReference type="CDD" id="cd06853">
    <property type="entry name" value="GT_WecA_like"/>
    <property type="match status" value="1"/>
</dbReference>
<sequence length="357" mass="38594">MAFFATLLLQRLLNPVASRLDLMDYPAGRKDHAEPTPVIGGLAMLIGVTLAALLTLPNIPSSVPGFVGAAGLLVIVGLIDDKYDLDWRLRILAQVLAALIMIHVGGVRVHYLGHLFGYDNVFLGSLSVPFTVFATVGIINAINMVDGMDGLAGLLVLSALFMLSVAAAYSGNERVLSHALIAIGAVSAFLLYNIRHPWQRCAKSFMGNAGSAFLGLTIAWIAFRLTQNPGHPVTPVLALWMLPVPIMDCLVLIARRIKLGQSPFRADHNHIHHLMLEAGFKPTGAALTLAAFSCACGLVAALASRAHVSHNLILGVFFVMCLLWYWITSRRARALGFFGRRQRKVEVVPQLAGKEVH</sequence>
<keyword evidence="7" id="KW-0479">Metal-binding</keyword>
<dbReference type="Pfam" id="PF00953">
    <property type="entry name" value="Glycos_transf_4"/>
    <property type="match status" value="1"/>
</dbReference>
<feature type="transmembrane region" description="Helical" evidence="8">
    <location>
        <begin position="151"/>
        <end position="169"/>
    </location>
</feature>
<evidence type="ECO:0000256" key="6">
    <source>
        <dbReference type="ARBA" id="ARBA00023136"/>
    </source>
</evidence>
<accession>A0A1I4ZC07</accession>
<keyword evidence="4 8" id="KW-0812">Transmembrane</keyword>
<dbReference type="GO" id="GO:0016780">
    <property type="term" value="F:phosphotransferase activity, for other substituted phosphate groups"/>
    <property type="evidence" value="ECO:0007669"/>
    <property type="project" value="InterPro"/>
</dbReference>
<name>A0A1I4ZC07_9GAMM</name>
<feature type="transmembrane region" description="Helical" evidence="8">
    <location>
        <begin position="121"/>
        <end position="139"/>
    </location>
</feature>
<dbReference type="GO" id="GO:0009103">
    <property type="term" value="P:lipopolysaccharide biosynthetic process"/>
    <property type="evidence" value="ECO:0007669"/>
    <property type="project" value="TreeGrafter"/>
</dbReference>
<evidence type="ECO:0000313" key="9">
    <source>
        <dbReference type="EMBL" id="SFN47822.1"/>
    </source>
</evidence>
<dbReference type="InterPro" id="IPR000715">
    <property type="entry name" value="Glycosyl_transferase_4"/>
</dbReference>
<keyword evidence="6 8" id="KW-0472">Membrane</keyword>
<feature type="transmembrane region" description="Helical" evidence="8">
    <location>
        <begin position="38"/>
        <end position="56"/>
    </location>
</feature>
<dbReference type="PANTHER" id="PTHR22926:SF3">
    <property type="entry name" value="UNDECAPRENYL-PHOSPHATE ALPHA-N-ACETYLGLUCOSAMINYL 1-PHOSPHATE TRANSFERASE"/>
    <property type="match status" value="1"/>
</dbReference>
<comment type="cofactor">
    <cofactor evidence="7">
        <name>Mg(2+)</name>
        <dbReference type="ChEBI" id="CHEBI:18420"/>
    </cofactor>
</comment>